<evidence type="ECO:0000313" key="1">
    <source>
        <dbReference type="EMBL" id="KIL60182.1"/>
    </source>
</evidence>
<organism evidence="1 2">
    <name type="scientific">Amanita muscaria (strain Koide BX008)</name>
    <dbReference type="NCBI Taxonomy" id="946122"/>
    <lineage>
        <taxon>Eukaryota</taxon>
        <taxon>Fungi</taxon>
        <taxon>Dikarya</taxon>
        <taxon>Basidiomycota</taxon>
        <taxon>Agaricomycotina</taxon>
        <taxon>Agaricomycetes</taxon>
        <taxon>Agaricomycetidae</taxon>
        <taxon>Agaricales</taxon>
        <taxon>Pluteineae</taxon>
        <taxon>Amanitaceae</taxon>
        <taxon>Amanita</taxon>
    </lineage>
</organism>
<reference evidence="1 2" key="1">
    <citation type="submission" date="2014-04" db="EMBL/GenBank/DDBJ databases">
        <title>Evolutionary Origins and Diversification of the Mycorrhizal Mutualists.</title>
        <authorList>
            <consortium name="DOE Joint Genome Institute"/>
            <consortium name="Mycorrhizal Genomics Consortium"/>
            <person name="Kohler A."/>
            <person name="Kuo A."/>
            <person name="Nagy L.G."/>
            <person name="Floudas D."/>
            <person name="Copeland A."/>
            <person name="Barry K.W."/>
            <person name="Cichocki N."/>
            <person name="Veneault-Fourrey C."/>
            <person name="LaButti K."/>
            <person name="Lindquist E.A."/>
            <person name="Lipzen A."/>
            <person name="Lundell T."/>
            <person name="Morin E."/>
            <person name="Murat C."/>
            <person name="Riley R."/>
            <person name="Ohm R."/>
            <person name="Sun H."/>
            <person name="Tunlid A."/>
            <person name="Henrissat B."/>
            <person name="Grigoriev I.V."/>
            <person name="Hibbett D.S."/>
            <person name="Martin F."/>
        </authorList>
    </citation>
    <scope>NUCLEOTIDE SEQUENCE [LARGE SCALE GENOMIC DNA]</scope>
    <source>
        <strain evidence="1 2">Koide BX008</strain>
    </source>
</reference>
<keyword evidence="2" id="KW-1185">Reference proteome</keyword>
<accession>A0A0C2WFI4</accession>
<dbReference type="HOGENOM" id="CLU_2855736_0_0_1"/>
<sequence>MELSGFHSVCVKYQQPYSNRELMESDYRLPRGTSRQHMPVDTRIPVSLRLLFIGIALGWNTLSVM</sequence>
<dbReference type="EMBL" id="KN818303">
    <property type="protein sequence ID" value="KIL60182.1"/>
    <property type="molecule type" value="Genomic_DNA"/>
</dbReference>
<dbReference type="Proteomes" id="UP000054549">
    <property type="component" value="Unassembled WGS sequence"/>
</dbReference>
<dbReference type="AlphaFoldDB" id="A0A0C2WFI4"/>
<protein>
    <submittedName>
        <fullName evidence="1">Uncharacterized protein</fullName>
    </submittedName>
</protein>
<feature type="non-terminal residue" evidence="1">
    <location>
        <position position="65"/>
    </location>
</feature>
<proteinExistence type="predicted"/>
<dbReference type="InParanoid" id="A0A0C2WFI4"/>
<name>A0A0C2WFI4_AMAMK</name>
<gene>
    <name evidence="1" type="ORF">M378DRAFT_168466</name>
</gene>
<evidence type="ECO:0000313" key="2">
    <source>
        <dbReference type="Proteomes" id="UP000054549"/>
    </source>
</evidence>